<accession>A0A8G1RR72</accession>
<protein>
    <recommendedName>
        <fullName evidence="4">Integral membrane protein</fullName>
    </recommendedName>
</protein>
<dbReference type="GO" id="GO:0005886">
    <property type="term" value="C:plasma membrane"/>
    <property type="evidence" value="ECO:0007669"/>
    <property type="project" value="InterPro"/>
</dbReference>
<dbReference type="AlphaFoldDB" id="A0A8G1RR72"/>
<organism evidence="2 3">
    <name type="scientific">Aspergillus fijiensis CBS 313.89</name>
    <dbReference type="NCBI Taxonomy" id="1448319"/>
    <lineage>
        <taxon>Eukaryota</taxon>
        <taxon>Fungi</taxon>
        <taxon>Dikarya</taxon>
        <taxon>Ascomycota</taxon>
        <taxon>Pezizomycotina</taxon>
        <taxon>Eurotiomycetes</taxon>
        <taxon>Eurotiomycetidae</taxon>
        <taxon>Eurotiales</taxon>
        <taxon>Aspergillaceae</taxon>
        <taxon>Aspergillus</taxon>
    </lineage>
</organism>
<dbReference type="GeneID" id="63866853"/>
<dbReference type="GO" id="GO:0031505">
    <property type="term" value="P:fungal-type cell wall organization"/>
    <property type="evidence" value="ECO:0007669"/>
    <property type="project" value="TreeGrafter"/>
</dbReference>
<dbReference type="Pfam" id="PF06687">
    <property type="entry name" value="SUR7"/>
    <property type="match status" value="1"/>
</dbReference>
<keyword evidence="3" id="KW-1185">Reference proteome</keyword>
<dbReference type="InterPro" id="IPR009571">
    <property type="entry name" value="SUR7/Rim9-like_fungi"/>
</dbReference>
<gene>
    <name evidence="2" type="ORF">BO72DRAFT_514439</name>
</gene>
<sequence>MGQLGKFACVLGSSLLSIGSLICLIIVAIGCTNPKQAKDLYMFRIELKNLTTSPSSILDTTLQDLTGSYVKQFVQALQEANQSETLHDFYSIGLWNYCAGNNPHIGVYNTTYCSKPRGGFWFNPIEIWDLNQTQIEKHVPNRLQQTLDIYQRASLWMQILYLLAICTSIVQLLVGLLACCSRLGGCFAWLLTAVSLLFTLAASITSTTLFATLAGTFKLTFKSYGIYGHMGRHLYAATWLAVALSLLAAVSWLLNCCCFRGDKARREPPRTMGPVGAADSAYSYRPVAVGKRSDVSDHAPLLMCPSPPRVHGGQDYRPYQQQRQQYHNPYQNIYLEAHEMR</sequence>
<dbReference type="RefSeq" id="XP_040799226.1">
    <property type="nucleotide sequence ID" value="XM_040949519.1"/>
</dbReference>
<dbReference type="GO" id="GO:0051285">
    <property type="term" value="C:cell cortex of cell tip"/>
    <property type="evidence" value="ECO:0007669"/>
    <property type="project" value="TreeGrafter"/>
</dbReference>
<reference evidence="2 3" key="1">
    <citation type="submission" date="2018-02" db="EMBL/GenBank/DDBJ databases">
        <title>The genomes of Aspergillus section Nigri reveals drivers in fungal speciation.</title>
        <authorList>
            <consortium name="DOE Joint Genome Institute"/>
            <person name="Vesth T.C."/>
            <person name="Nybo J."/>
            <person name="Theobald S."/>
            <person name="Brandl J."/>
            <person name="Frisvad J.C."/>
            <person name="Nielsen K.F."/>
            <person name="Lyhne E.K."/>
            <person name="Kogle M.E."/>
            <person name="Kuo A."/>
            <person name="Riley R."/>
            <person name="Clum A."/>
            <person name="Nolan M."/>
            <person name="Lipzen A."/>
            <person name="Salamov A."/>
            <person name="Henrissat B."/>
            <person name="Wiebenga A."/>
            <person name="De vries R.P."/>
            <person name="Grigoriev I.V."/>
            <person name="Mortensen U.H."/>
            <person name="Andersen M.R."/>
            <person name="Baker S.E."/>
        </authorList>
    </citation>
    <scope>NUCLEOTIDE SEQUENCE [LARGE SCALE GENOMIC DNA]</scope>
    <source>
        <strain evidence="2 3">CBS 313.89</strain>
    </source>
</reference>
<dbReference type="VEuPathDB" id="FungiDB:BO72DRAFT_514439"/>
<feature type="transmembrane region" description="Helical" evidence="1">
    <location>
        <begin position="190"/>
        <end position="213"/>
    </location>
</feature>
<dbReference type="EMBL" id="KZ824660">
    <property type="protein sequence ID" value="RAK75216.1"/>
    <property type="molecule type" value="Genomic_DNA"/>
</dbReference>
<dbReference type="InterPro" id="IPR052413">
    <property type="entry name" value="SUR7_domain"/>
</dbReference>
<feature type="transmembrane region" description="Helical" evidence="1">
    <location>
        <begin position="159"/>
        <end position="184"/>
    </location>
</feature>
<feature type="transmembrane region" description="Helical" evidence="1">
    <location>
        <begin position="234"/>
        <end position="254"/>
    </location>
</feature>
<keyword evidence="1" id="KW-1133">Transmembrane helix</keyword>
<evidence type="ECO:0008006" key="4">
    <source>
        <dbReference type="Google" id="ProtNLM"/>
    </source>
</evidence>
<dbReference type="PANTHER" id="PTHR28019:SF3">
    <property type="entry name" value="INTEGRAL MEMBRANE PROTEIN (AFU_ORTHOLOGUE AFUA_6G07470)"/>
    <property type="match status" value="1"/>
</dbReference>
<name>A0A8G1RR72_9EURO</name>
<evidence type="ECO:0000313" key="2">
    <source>
        <dbReference type="EMBL" id="RAK75216.1"/>
    </source>
</evidence>
<dbReference type="PROSITE" id="PS51257">
    <property type="entry name" value="PROKAR_LIPOPROTEIN"/>
    <property type="match status" value="1"/>
</dbReference>
<evidence type="ECO:0000313" key="3">
    <source>
        <dbReference type="Proteomes" id="UP000249789"/>
    </source>
</evidence>
<dbReference type="Proteomes" id="UP000249789">
    <property type="component" value="Unassembled WGS sequence"/>
</dbReference>
<evidence type="ECO:0000256" key="1">
    <source>
        <dbReference type="SAM" id="Phobius"/>
    </source>
</evidence>
<dbReference type="PANTHER" id="PTHR28019">
    <property type="entry name" value="CELL MEMBRANE PROTEIN YLR413W-RELATED"/>
    <property type="match status" value="1"/>
</dbReference>
<feature type="transmembrane region" description="Helical" evidence="1">
    <location>
        <begin position="12"/>
        <end position="32"/>
    </location>
</feature>
<proteinExistence type="predicted"/>
<dbReference type="OrthoDB" id="4480814at2759"/>
<keyword evidence="1" id="KW-0812">Transmembrane</keyword>
<keyword evidence="1" id="KW-0472">Membrane</keyword>